<dbReference type="EMBL" id="FTOH01000003">
    <property type="protein sequence ID" value="SIS67520.1"/>
    <property type="molecule type" value="Genomic_DNA"/>
</dbReference>
<reference evidence="2" key="1">
    <citation type="submission" date="2017-01" db="EMBL/GenBank/DDBJ databases">
        <authorList>
            <person name="Varghese N."/>
            <person name="Submissions S."/>
        </authorList>
    </citation>
    <scope>NUCLEOTIDE SEQUENCE [LARGE SCALE GENOMIC DNA]</scope>
    <source>
        <strain evidence="2">DSM 24913</strain>
    </source>
</reference>
<name>A0A1N7L1K7_9GAMM</name>
<evidence type="ECO:0000313" key="2">
    <source>
        <dbReference type="Proteomes" id="UP000185639"/>
    </source>
</evidence>
<dbReference type="AlphaFoldDB" id="A0A1N7L1K7"/>
<keyword evidence="2" id="KW-1185">Reference proteome</keyword>
<evidence type="ECO:0000313" key="1">
    <source>
        <dbReference type="EMBL" id="SIS67520.1"/>
    </source>
</evidence>
<dbReference type="RefSeq" id="WP_076514740.1">
    <property type="nucleotide sequence ID" value="NZ_FTOH01000003.1"/>
</dbReference>
<organism evidence="1 2">
    <name type="scientific">Thalassolituus maritimus</name>
    <dbReference type="NCBI Taxonomy" id="484498"/>
    <lineage>
        <taxon>Bacteria</taxon>
        <taxon>Pseudomonadati</taxon>
        <taxon>Pseudomonadota</taxon>
        <taxon>Gammaproteobacteria</taxon>
        <taxon>Oceanospirillales</taxon>
        <taxon>Oceanospirillaceae</taxon>
        <taxon>Thalassolituus</taxon>
    </lineage>
</organism>
<dbReference type="Proteomes" id="UP000185639">
    <property type="component" value="Unassembled WGS sequence"/>
</dbReference>
<protein>
    <submittedName>
        <fullName evidence="1">Uncharacterized protein</fullName>
    </submittedName>
</protein>
<gene>
    <name evidence="1" type="ORF">SAMN05421686_103216</name>
</gene>
<accession>A0A1N7L1K7</accession>
<sequence length="131" mass="15273">MNAAIKSLTPKVLRDFVLTAILSRWEGDRDWGSVDVEIRQFKYLGIGESNEPIEFYCRIYSREWFSWLCGFSIKDVCDVIASYLEDSLDCLNFRCEAVRYEMRKVPGTNEYSIDLEIKIVDSDNYTGNLGW</sequence>
<proteinExistence type="predicted"/>